<organism evidence="2 3">
    <name type="scientific">Caerostris darwini</name>
    <dbReference type="NCBI Taxonomy" id="1538125"/>
    <lineage>
        <taxon>Eukaryota</taxon>
        <taxon>Metazoa</taxon>
        <taxon>Ecdysozoa</taxon>
        <taxon>Arthropoda</taxon>
        <taxon>Chelicerata</taxon>
        <taxon>Arachnida</taxon>
        <taxon>Araneae</taxon>
        <taxon>Araneomorphae</taxon>
        <taxon>Entelegynae</taxon>
        <taxon>Araneoidea</taxon>
        <taxon>Araneidae</taxon>
        <taxon>Caerostris</taxon>
    </lineage>
</organism>
<feature type="transmembrane region" description="Helical" evidence="1">
    <location>
        <begin position="83"/>
        <end position="104"/>
    </location>
</feature>
<evidence type="ECO:0000256" key="1">
    <source>
        <dbReference type="SAM" id="Phobius"/>
    </source>
</evidence>
<keyword evidence="1" id="KW-1133">Transmembrane helix</keyword>
<reference evidence="2 3" key="1">
    <citation type="submission" date="2021-06" db="EMBL/GenBank/DDBJ databases">
        <title>Caerostris darwini draft genome.</title>
        <authorList>
            <person name="Kono N."/>
            <person name="Arakawa K."/>
        </authorList>
    </citation>
    <scope>NUCLEOTIDE SEQUENCE [LARGE SCALE GENOMIC DNA]</scope>
</reference>
<comment type="caution">
    <text evidence="2">The sequence shown here is derived from an EMBL/GenBank/DDBJ whole genome shotgun (WGS) entry which is preliminary data.</text>
</comment>
<keyword evidence="1" id="KW-0812">Transmembrane</keyword>
<dbReference type="Proteomes" id="UP001054837">
    <property type="component" value="Unassembled WGS sequence"/>
</dbReference>
<name>A0AAV4NVP7_9ARAC</name>
<accession>A0AAV4NVP7</accession>
<feature type="transmembrane region" description="Helical" evidence="1">
    <location>
        <begin position="49"/>
        <end position="68"/>
    </location>
</feature>
<protein>
    <submittedName>
        <fullName evidence="2">Uncharacterized protein</fullName>
    </submittedName>
</protein>
<evidence type="ECO:0000313" key="3">
    <source>
        <dbReference type="Proteomes" id="UP001054837"/>
    </source>
</evidence>
<gene>
    <name evidence="2" type="ORF">CDAR_165341</name>
</gene>
<proteinExistence type="predicted"/>
<sequence length="110" mass="12328">MDGPAEQVPVKIGTKSSKIVKSHGVINACFSISMKAEESSDARRLRRELFISVSGYLGWNASILMQLLRHLTSLLRFKSTRAFLLYAIIGSFRITTGKVTLLFLQNCHVR</sequence>
<dbReference type="EMBL" id="BPLQ01002108">
    <property type="protein sequence ID" value="GIX88798.1"/>
    <property type="molecule type" value="Genomic_DNA"/>
</dbReference>
<dbReference type="AlphaFoldDB" id="A0AAV4NVP7"/>
<keyword evidence="1" id="KW-0472">Membrane</keyword>
<keyword evidence="3" id="KW-1185">Reference proteome</keyword>
<evidence type="ECO:0000313" key="2">
    <source>
        <dbReference type="EMBL" id="GIX88798.1"/>
    </source>
</evidence>